<evidence type="ECO:0000256" key="5">
    <source>
        <dbReference type="ARBA" id="ARBA00022692"/>
    </source>
</evidence>
<keyword evidence="4" id="KW-1003">Cell membrane</keyword>
<dbReference type="Gene3D" id="1.10.3720.10">
    <property type="entry name" value="MetI-like"/>
    <property type="match status" value="1"/>
</dbReference>
<dbReference type="GO" id="GO:0055085">
    <property type="term" value="P:transmembrane transport"/>
    <property type="evidence" value="ECO:0007669"/>
    <property type="project" value="InterPro"/>
</dbReference>
<dbReference type="PANTHER" id="PTHR42929:SF1">
    <property type="entry name" value="INNER MEMBRANE ABC TRANSPORTER PERMEASE PROTEIN YDCU-RELATED"/>
    <property type="match status" value="1"/>
</dbReference>
<dbReference type="AlphaFoldDB" id="U1PMK8"/>
<feature type="transmembrane region" description="Helical" evidence="8">
    <location>
        <begin position="126"/>
        <end position="144"/>
    </location>
</feature>
<proteinExistence type="inferred from homology"/>
<evidence type="ECO:0000256" key="3">
    <source>
        <dbReference type="ARBA" id="ARBA00022448"/>
    </source>
</evidence>
<evidence type="ECO:0000256" key="1">
    <source>
        <dbReference type="ARBA" id="ARBA00004651"/>
    </source>
</evidence>
<feature type="region of interest" description="Disordered" evidence="9">
    <location>
        <begin position="1"/>
        <end position="33"/>
    </location>
</feature>
<feature type="transmembrane region" description="Helical" evidence="8">
    <location>
        <begin position="47"/>
        <end position="69"/>
    </location>
</feature>
<feature type="domain" description="ABC transmembrane type-1" evidence="10">
    <location>
        <begin position="93"/>
        <end position="300"/>
    </location>
</feature>
<feature type="transmembrane region" description="Helical" evidence="8">
    <location>
        <begin position="279"/>
        <end position="303"/>
    </location>
</feature>
<dbReference type="Pfam" id="PF00528">
    <property type="entry name" value="BPD_transp_1"/>
    <property type="match status" value="1"/>
</dbReference>
<dbReference type="GO" id="GO:0005886">
    <property type="term" value="C:plasma membrane"/>
    <property type="evidence" value="ECO:0007669"/>
    <property type="project" value="UniProtKB-SubCell"/>
</dbReference>
<evidence type="ECO:0000256" key="8">
    <source>
        <dbReference type="RuleBase" id="RU363032"/>
    </source>
</evidence>
<dbReference type="PANTHER" id="PTHR42929">
    <property type="entry name" value="INNER MEMBRANE ABC TRANSPORTER PERMEASE PROTEIN YDCU-RELATED-RELATED"/>
    <property type="match status" value="1"/>
</dbReference>
<evidence type="ECO:0000313" key="11">
    <source>
        <dbReference type="EMBL" id="ERG93471.1"/>
    </source>
</evidence>
<keyword evidence="6 8" id="KW-1133">Transmembrane helix</keyword>
<name>U1PMK8_9EURY</name>
<dbReference type="CDD" id="cd06261">
    <property type="entry name" value="TM_PBP2"/>
    <property type="match status" value="1"/>
</dbReference>
<organism evidence="11 12">
    <name type="scientific">Haloquadratum walsbyi J07HQW1</name>
    <dbReference type="NCBI Taxonomy" id="1238424"/>
    <lineage>
        <taxon>Archaea</taxon>
        <taxon>Methanobacteriati</taxon>
        <taxon>Methanobacteriota</taxon>
        <taxon>Stenosarchaea group</taxon>
        <taxon>Halobacteria</taxon>
        <taxon>Halobacteriales</taxon>
        <taxon>Haloferacaceae</taxon>
        <taxon>Haloquadratum</taxon>
    </lineage>
</organism>
<protein>
    <submittedName>
        <fullName evidence="11">ABC-type spermidine/putrescine transport system, permease component I</fullName>
    </submittedName>
</protein>
<evidence type="ECO:0000256" key="7">
    <source>
        <dbReference type="ARBA" id="ARBA00023136"/>
    </source>
</evidence>
<comment type="similarity">
    <text evidence="2">Belongs to the binding-protein-dependent transport system permease family. CysTW subfamily.</text>
</comment>
<keyword evidence="3 8" id="KW-0813">Transport</keyword>
<dbReference type="InterPro" id="IPR035906">
    <property type="entry name" value="MetI-like_sf"/>
</dbReference>
<sequence>MSTTDIGGDDTDADGSSARSETNVHVSNQRRDQTQRSQWYERIRSELIASGPTTLAIMLGVLPLVLLFFESIGPTLTVSNYATAMEPLYRQTLTYSLGIGIIVTVTCIIIAYPVTYWLTHCCPQRYRLLGLLAVTLPLWLNYVVLNYTWVWILARGGLLNTILTGIGIISTPIEVLYTEVSIFLGFIYIYLPYVILTLFVSMEQLDYRLIEVARDLGATNTRVIWDVVIPQTYAGAFAGALIVYARIAGAYATPEILGGPGDVMIATLIVDAFQTYFEYGFAAALSFIFLAIVIVGTFLGVAVPQIRTELRQW</sequence>
<dbReference type="PROSITE" id="PS50928">
    <property type="entry name" value="ABC_TM1"/>
    <property type="match status" value="1"/>
</dbReference>
<accession>U1PMK8</accession>
<dbReference type="EMBL" id="KE356560">
    <property type="protein sequence ID" value="ERG93471.1"/>
    <property type="molecule type" value="Genomic_DNA"/>
</dbReference>
<reference evidence="11 12" key="1">
    <citation type="journal article" date="2013" name="PLoS ONE">
        <title>Assembly-driven community genomics of a hypersaline microbial ecosystem.</title>
        <authorList>
            <person name="Podell S."/>
            <person name="Ugalde J.A."/>
            <person name="Narasingarao P."/>
            <person name="Banfield J.F."/>
            <person name="Heidelberg K.B."/>
            <person name="Allen E.E."/>
        </authorList>
    </citation>
    <scope>NUCLEOTIDE SEQUENCE [LARGE SCALE GENOMIC DNA]</scope>
    <source>
        <strain evidence="12">J07HQW1</strain>
    </source>
</reference>
<feature type="transmembrane region" description="Helical" evidence="8">
    <location>
        <begin position="93"/>
        <end position="114"/>
    </location>
</feature>
<dbReference type="STRING" id="1238424.J07HQW1_03533"/>
<evidence type="ECO:0000256" key="6">
    <source>
        <dbReference type="ARBA" id="ARBA00022989"/>
    </source>
</evidence>
<evidence type="ECO:0000256" key="2">
    <source>
        <dbReference type="ARBA" id="ARBA00007069"/>
    </source>
</evidence>
<evidence type="ECO:0000313" key="12">
    <source>
        <dbReference type="Proteomes" id="UP000030649"/>
    </source>
</evidence>
<dbReference type="SUPFAM" id="SSF161098">
    <property type="entry name" value="MetI-like"/>
    <property type="match status" value="1"/>
</dbReference>
<gene>
    <name evidence="11" type="ORF">J07HQW1_03533</name>
</gene>
<keyword evidence="5 8" id="KW-0812">Transmembrane</keyword>
<feature type="transmembrane region" description="Helical" evidence="8">
    <location>
        <begin position="222"/>
        <end position="244"/>
    </location>
</feature>
<dbReference type="HOGENOM" id="CLU_016047_18_2_2"/>
<evidence type="ECO:0000256" key="4">
    <source>
        <dbReference type="ARBA" id="ARBA00022475"/>
    </source>
</evidence>
<evidence type="ECO:0000256" key="9">
    <source>
        <dbReference type="SAM" id="MobiDB-lite"/>
    </source>
</evidence>
<evidence type="ECO:0000259" key="10">
    <source>
        <dbReference type="PROSITE" id="PS50928"/>
    </source>
</evidence>
<comment type="subcellular location">
    <subcellularLocation>
        <location evidence="1 8">Cell membrane</location>
        <topology evidence="1 8">Multi-pass membrane protein</topology>
    </subcellularLocation>
</comment>
<dbReference type="Proteomes" id="UP000030649">
    <property type="component" value="Unassembled WGS sequence"/>
</dbReference>
<dbReference type="InterPro" id="IPR000515">
    <property type="entry name" value="MetI-like"/>
</dbReference>
<keyword evidence="7 8" id="KW-0472">Membrane</keyword>
<feature type="transmembrane region" description="Helical" evidence="8">
    <location>
        <begin position="182"/>
        <end position="202"/>
    </location>
</feature>